<dbReference type="Gene3D" id="3.40.50.150">
    <property type="entry name" value="Vaccinia Virus protein VP39"/>
    <property type="match status" value="1"/>
</dbReference>
<gene>
    <name evidence="5" type="ORF">DICPUDRAFT_157783</name>
</gene>
<dbReference type="AlphaFoldDB" id="F0ZZZ9"/>
<dbReference type="InParanoid" id="F0ZZZ9"/>
<dbReference type="InterPro" id="IPR029063">
    <property type="entry name" value="SAM-dependent_MTases_sf"/>
</dbReference>
<dbReference type="EMBL" id="GL871325">
    <property type="protein sequence ID" value="EGC30491.1"/>
    <property type="molecule type" value="Genomic_DNA"/>
</dbReference>
<keyword evidence="6" id="KW-1185">Reference proteome</keyword>
<dbReference type="GO" id="GO:0032259">
    <property type="term" value="P:methylation"/>
    <property type="evidence" value="ECO:0007669"/>
    <property type="project" value="UniProtKB-KW"/>
</dbReference>
<evidence type="ECO:0000256" key="3">
    <source>
        <dbReference type="ARBA" id="ARBA00022679"/>
    </source>
</evidence>
<dbReference type="KEGG" id="dpp:DICPUDRAFT_157783"/>
<dbReference type="CDD" id="cd02440">
    <property type="entry name" value="AdoMet_MTases"/>
    <property type="match status" value="1"/>
</dbReference>
<feature type="domain" description="Methyltransferase type 11" evidence="4">
    <location>
        <begin position="47"/>
        <end position="136"/>
    </location>
</feature>
<dbReference type="InterPro" id="IPR013216">
    <property type="entry name" value="Methyltransf_11"/>
</dbReference>
<keyword evidence="3" id="KW-0808">Transferase</keyword>
<proteinExistence type="inferred from homology"/>
<evidence type="ECO:0000313" key="5">
    <source>
        <dbReference type="EMBL" id="EGC30491.1"/>
    </source>
</evidence>
<evidence type="ECO:0000256" key="1">
    <source>
        <dbReference type="ARBA" id="ARBA00008361"/>
    </source>
</evidence>
<evidence type="ECO:0000256" key="2">
    <source>
        <dbReference type="ARBA" id="ARBA00022603"/>
    </source>
</evidence>
<organism evidence="5 6">
    <name type="scientific">Dictyostelium purpureum</name>
    <name type="common">Slime mold</name>
    <dbReference type="NCBI Taxonomy" id="5786"/>
    <lineage>
        <taxon>Eukaryota</taxon>
        <taxon>Amoebozoa</taxon>
        <taxon>Evosea</taxon>
        <taxon>Eumycetozoa</taxon>
        <taxon>Dictyostelia</taxon>
        <taxon>Dictyosteliales</taxon>
        <taxon>Dictyosteliaceae</taxon>
        <taxon>Dictyostelium</taxon>
    </lineage>
</organism>
<protein>
    <recommendedName>
        <fullName evidence="4">Methyltransferase type 11 domain-containing protein</fullName>
    </recommendedName>
</protein>
<dbReference type="FunFam" id="3.40.50.150:FF:000296">
    <property type="entry name" value="Putative methyltransferase DDB_G0268948"/>
    <property type="match status" value="1"/>
</dbReference>
<dbReference type="Pfam" id="PF08241">
    <property type="entry name" value="Methyltransf_11"/>
    <property type="match status" value="1"/>
</dbReference>
<dbReference type="GeneID" id="10510465"/>
<dbReference type="SUPFAM" id="SSF53335">
    <property type="entry name" value="S-adenosyl-L-methionine-dependent methyltransferases"/>
    <property type="match status" value="1"/>
</dbReference>
<dbReference type="OrthoDB" id="14850at2759"/>
<evidence type="ECO:0000313" key="6">
    <source>
        <dbReference type="Proteomes" id="UP000001064"/>
    </source>
</evidence>
<sequence>MSTSAKPFDDKFGSVSKNYKNFRPTYSDELFSIIDDFCAKDKRDLAIDIGCGSGQATVRLSEYFKKVIGYEPSEGQIQHAEPAKNVEYKVSTAEKIDLPNESVDLITVAQAAHWFNLPVFYDETKRLLKNDGSLIIWSYGLMNITNNDAAQKIHQNHYYKTIGNQYWAPERKYIDDEYRDIKPTYENTTRKTISLPKKMSINDFVGYYSSWSGYANYLKKGNPDVLPSIKQTLLDAYNTTDEDSKIIDCYFPVYMILSKKN</sequence>
<dbReference type="PANTHER" id="PTHR44942">
    <property type="entry name" value="METHYLTRANSF_11 DOMAIN-CONTAINING PROTEIN"/>
    <property type="match status" value="1"/>
</dbReference>
<evidence type="ECO:0000259" key="4">
    <source>
        <dbReference type="Pfam" id="PF08241"/>
    </source>
</evidence>
<dbReference type="STRING" id="5786.F0ZZZ9"/>
<name>F0ZZZ9_DICPU</name>
<reference evidence="6" key="1">
    <citation type="journal article" date="2011" name="Genome Biol.">
        <title>Comparative genomics of the social amoebae Dictyostelium discoideum and Dictyostelium purpureum.</title>
        <authorList>
            <consortium name="US DOE Joint Genome Institute (JGI-PGF)"/>
            <person name="Sucgang R."/>
            <person name="Kuo A."/>
            <person name="Tian X."/>
            <person name="Salerno W."/>
            <person name="Parikh A."/>
            <person name="Feasley C.L."/>
            <person name="Dalin E."/>
            <person name="Tu H."/>
            <person name="Huang E."/>
            <person name="Barry K."/>
            <person name="Lindquist E."/>
            <person name="Shapiro H."/>
            <person name="Bruce D."/>
            <person name="Schmutz J."/>
            <person name="Salamov A."/>
            <person name="Fey P."/>
            <person name="Gaudet P."/>
            <person name="Anjard C."/>
            <person name="Babu M.M."/>
            <person name="Basu S."/>
            <person name="Bushmanova Y."/>
            <person name="van der Wel H."/>
            <person name="Katoh-Kurasawa M."/>
            <person name="Dinh C."/>
            <person name="Coutinho P.M."/>
            <person name="Saito T."/>
            <person name="Elias M."/>
            <person name="Schaap P."/>
            <person name="Kay R.R."/>
            <person name="Henrissat B."/>
            <person name="Eichinger L."/>
            <person name="Rivero F."/>
            <person name="Putnam N.H."/>
            <person name="West C.M."/>
            <person name="Loomis W.F."/>
            <person name="Chisholm R.L."/>
            <person name="Shaulsky G."/>
            <person name="Strassmann J.E."/>
            <person name="Queller D.C."/>
            <person name="Kuspa A."/>
            <person name="Grigoriev I.V."/>
        </authorList>
    </citation>
    <scope>NUCLEOTIDE SEQUENCE [LARGE SCALE GENOMIC DNA]</scope>
    <source>
        <strain evidence="6">QSDP1</strain>
    </source>
</reference>
<dbReference type="Proteomes" id="UP000001064">
    <property type="component" value="Unassembled WGS sequence"/>
</dbReference>
<keyword evidence="2" id="KW-0489">Methyltransferase</keyword>
<dbReference type="InterPro" id="IPR051052">
    <property type="entry name" value="Diverse_substrate_MTase"/>
</dbReference>
<comment type="similarity">
    <text evidence="1">Belongs to the methyltransferase superfamily.</text>
</comment>
<dbReference type="OMA" id="GPYWPAE"/>
<dbReference type="GO" id="GO:0008757">
    <property type="term" value="F:S-adenosylmethionine-dependent methyltransferase activity"/>
    <property type="evidence" value="ECO:0007669"/>
    <property type="project" value="InterPro"/>
</dbReference>
<dbReference type="eggNOG" id="KOG3010">
    <property type="taxonomic scope" value="Eukaryota"/>
</dbReference>
<dbReference type="PANTHER" id="PTHR44942:SF4">
    <property type="entry name" value="METHYLTRANSFERASE TYPE 11 DOMAIN-CONTAINING PROTEIN"/>
    <property type="match status" value="1"/>
</dbReference>
<dbReference type="VEuPathDB" id="AmoebaDB:DICPUDRAFT_157783"/>
<accession>F0ZZZ9</accession>
<dbReference type="RefSeq" id="XP_003292993.1">
    <property type="nucleotide sequence ID" value="XM_003292945.1"/>
</dbReference>
<dbReference type="FunCoup" id="F0ZZZ9">
    <property type="interactions" value="55"/>
</dbReference>